<dbReference type="OrthoDB" id="9805811at2"/>
<dbReference type="Pfam" id="PF14335">
    <property type="entry name" value="DUF4391"/>
    <property type="match status" value="1"/>
</dbReference>
<name>A0A4S4C9N3_9BACL</name>
<comment type="caution">
    <text evidence="1">The sequence shown here is derived from an EMBL/GenBank/DDBJ whole genome shotgun (WGS) entry which is preliminary data.</text>
</comment>
<protein>
    <submittedName>
        <fullName evidence="1">DUF4391 domain-containing protein</fullName>
    </submittedName>
</protein>
<reference evidence="1 2" key="1">
    <citation type="submission" date="2019-04" db="EMBL/GenBank/DDBJ databases">
        <title>Cohnella sp. nov. isolated from preserved vegetables.</title>
        <authorList>
            <person name="Lin S.-Y."/>
            <person name="Hung M.-H."/>
            <person name="Young C.-C."/>
        </authorList>
    </citation>
    <scope>NUCLEOTIDE SEQUENCE [LARGE SCALE GENOMIC DNA]</scope>
    <source>
        <strain evidence="1 2">CC-MHH1044</strain>
    </source>
</reference>
<evidence type="ECO:0000313" key="1">
    <source>
        <dbReference type="EMBL" id="THF84447.1"/>
    </source>
</evidence>
<dbReference type="InterPro" id="IPR025503">
    <property type="entry name" value="DUF4391"/>
</dbReference>
<dbReference type="EMBL" id="SSOB01000001">
    <property type="protein sequence ID" value="THF84447.1"/>
    <property type="molecule type" value="Genomic_DNA"/>
</dbReference>
<keyword evidence="2" id="KW-1185">Reference proteome</keyword>
<dbReference type="Proteomes" id="UP000310636">
    <property type="component" value="Unassembled WGS sequence"/>
</dbReference>
<accession>A0A4S4C9N3</accession>
<sequence>MNVTDLLSAMELSKSTAVNQRVPKKLFIENGAKTTADKRQINEGIDEIYWLATIKPSTVGVPEYRDEMREYLEIAILNVTVRSGANARRIAEFVHRAIPYPVWLLLAQDKGIKISLAHKRWAQNEKSKVVLEGEIVEIDLESHSKATLELEKRFLDGLSLTNQRRSNIMILYQSWMDALLAWQAALLTGQFAQARTTEQAIIRRESLIKYKHLISQIETLRSRAIREHQISRLIEINMEIKRLEIKLDEVKANI</sequence>
<dbReference type="RefSeq" id="WP_136367762.1">
    <property type="nucleotide sequence ID" value="NZ_SSOB01000001.1"/>
</dbReference>
<proteinExistence type="predicted"/>
<dbReference type="AlphaFoldDB" id="A0A4S4C9N3"/>
<gene>
    <name evidence="1" type="ORF">E6C55_00210</name>
</gene>
<evidence type="ECO:0000313" key="2">
    <source>
        <dbReference type="Proteomes" id="UP000310636"/>
    </source>
</evidence>
<organism evidence="1 2">
    <name type="scientific">Cohnella fermenti</name>
    <dbReference type="NCBI Taxonomy" id="2565925"/>
    <lineage>
        <taxon>Bacteria</taxon>
        <taxon>Bacillati</taxon>
        <taxon>Bacillota</taxon>
        <taxon>Bacilli</taxon>
        <taxon>Bacillales</taxon>
        <taxon>Paenibacillaceae</taxon>
        <taxon>Cohnella</taxon>
    </lineage>
</organism>